<keyword evidence="12" id="KW-0460">Magnesium</keyword>
<keyword evidence="20" id="KW-1185">Reference proteome</keyword>
<evidence type="ECO:0000256" key="17">
    <source>
        <dbReference type="ARBA" id="ARBA00023264"/>
    </source>
</evidence>
<evidence type="ECO:0000256" key="10">
    <source>
        <dbReference type="ARBA" id="ARBA00022695"/>
    </source>
</evidence>
<keyword evidence="8" id="KW-0444">Lipid biosynthesis</keyword>
<evidence type="ECO:0000256" key="4">
    <source>
        <dbReference type="ARBA" id="ARBA00005189"/>
    </source>
</evidence>
<evidence type="ECO:0000256" key="2">
    <source>
        <dbReference type="ARBA" id="ARBA00004443"/>
    </source>
</evidence>
<comment type="cofactor">
    <cofactor evidence="1">
        <name>Mg(2+)</name>
        <dbReference type="ChEBI" id="CHEBI:18420"/>
    </cofactor>
</comment>
<evidence type="ECO:0000256" key="1">
    <source>
        <dbReference type="ARBA" id="ARBA00001946"/>
    </source>
</evidence>
<keyword evidence="9" id="KW-0808">Transferase</keyword>
<comment type="pathway">
    <text evidence="3">Phospholipid metabolism; CDP-diacylglycerol biosynthesis; CDP-diacylglycerol from sn-glycerol 3-phosphate: step 3/3.</text>
</comment>
<dbReference type="EC" id="2.7.7.41" evidence="6"/>
<organism evidence="19 20">
    <name type="scientific">Aspergillus brasiliensis (strain CBS 101740 / IMI 381727 / IBT 21946)</name>
    <dbReference type="NCBI Taxonomy" id="767769"/>
    <lineage>
        <taxon>Eukaryota</taxon>
        <taxon>Fungi</taxon>
        <taxon>Dikarya</taxon>
        <taxon>Ascomycota</taxon>
        <taxon>Pezizomycotina</taxon>
        <taxon>Eurotiomycetes</taxon>
        <taxon>Eurotiomycetidae</taxon>
        <taxon>Eurotiales</taxon>
        <taxon>Aspergillaceae</taxon>
        <taxon>Aspergillus</taxon>
        <taxon>Aspergillus subgen. Circumdati</taxon>
    </lineage>
</organism>
<dbReference type="GO" id="GO:0005743">
    <property type="term" value="C:mitochondrial inner membrane"/>
    <property type="evidence" value="ECO:0007669"/>
    <property type="project" value="UniProtKB-SubCell"/>
</dbReference>
<dbReference type="VEuPathDB" id="FungiDB:ASPBRDRAFT_44514"/>
<dbReference type="GO" id="GO:0016024">
    <property type="term" value="P:CDP-diacylglycerol biosynthetic process"/>
    <property type="evidence" value="ECO:0007669"/>
    <property type="project" value="UniProtKB-UniPathway"/>
</dbReference>
<keyword evidence="11" id="KW-0999">Mitochondrion inner membrane</keyword>
<dbReference type="Proteomes" id="UP000184499">
    <property type="component" value="Unassembled WGS sequence"/>
</dbReference>
<evidence type="ECO:0000256" key="14">
    <source>
        <dbReference type="ARBA" id="ARBA00023128"/>
    </source>
</evidence>
<dbReference type="PIRSF" id="PIRSF028840">
    <property type="entry name" value="Mmp37"/>
    <property type="match status" value="1"/>
</dbReference>
<evidence type="ECO:0000313" key="19">
    <source>
        <dbReference type="EMBL" id="OJJ70359.1"/>
    </source>
</evidence>
<evidence type="ECO:0000256" key="7">
    <source>
        <dbReference type="ARBA" id="ARBA00018337"/>
    </source>
</evidence>
<name>A0A1L9UFC4_ASPBC</name>
<evidence type="ECO:0000256" key="5">
    <source>
        <dbReference type="ARBA" id="ARBA00005458"/>
    </source>
</evidence>
<evidence type="ECO:0000256" key="3">
    <source>
        <dbReference type="ARBA" id="ARBA00005119"/>
    </source>
</evidence>
<dbReference type="OMA" id="FTEWELY"/>
<protein>
    <recommendedName>
        <fullName evidence="7">Phosphatidate cytidylyltransferase, mitochondrial</fullName>
        <ecNumber evidence="6">2.7.7.41</ecNumber>
    </recommendedName>
    <alternativeName>
        <fullName evidence="18">CDP-diacylglycerol synthase</fullName>
    </alternativeName>
</protein>
<dbReference type="Pfam" id="PF09139">
    <property type="entry name" value="Tam41_Mmp37"/>
    <property type="match status" value="1"/>
</dbReference>
<reference evidence="20" key="1">
    <citation type="journal article" date="2017" name="Genome Biol.">
        <title>Comparative genomics reveals high biological diversity and specific adaptations in the industrially and medically important fungal genus Aspergillus.</title>
        <authorList>
            <person name="de Vries R.P."/>
            <person name="Riley R."/>
            <person name="Wiebenga A."/>
            <person name="Aguilar-Osorio G."/>
            <person name="Amillis S."/>
            <person name="Uchima C.A."/>
            <person name="Anderluh G."/>
            <person name="Asadollahi M."/>
            <person name="Askin M."/>
            <person name="Barry K."/>
            <person name="Battaglia E."/>
            <person name="Bayram O."/>
            <person name="Benocci T."/>
            <person name="Braus-Stromeyer S.A."/>
            <person name="Caldana C."/>
            <person name="Canovas D."/>
            <person name="Cerqueira G.C."/>
            <person name="Chen F."/>
            <person name="Chen W."/>
            <person name="Choi C."/>
            <person name="Clum A."/>
            <person name="Dos Santos R.A."/>
            <person name="Damasio A.R."/>
            <person name="Diallinas G."/>
            <person name="Emri T."/>
            <person name="Fekete E."/>
            <person name="Flipphi M."/>
            <person name="Freyberg S."/>
            <person name="Gallo A."/>
            <person name="Gournas C."/>
            <person name="Habgood R."/>
            <person name="Hainaut M."/>
            <person name="Harispe M.L."/>
            <person name="Henrissat B."/>
            <person name="Hilden K.S."/>
            <person name="Hope R."/>
            <person name="Hossain A."/>
            <person name="Karabika E."/>
            <person name="Karaffa L."/>
            <person name="Karanyi Z."/>
            <person name="Krasevec N."/>
            <person name="Kuo A."/>
            <person name="Kusch H."/>
            <person name="LaButti K."/>
            <person name="Lagendijk E.L."/>
            <person name="Lapidus A."/>
            <person name="Levasseur A."/>
            <person name="Lindquist E."/>
            <person name="Lipzen A."/>
            <person name="Logrieco A.F."/>
            <person name="MacCabe A."/>
            <person name="Maekelae M.R."/>
            <person name="Malavazi I."/>
            <person name="Melin P."/>
            <person name="Meyer V."/>
            <person name="Mielnichuk N."/>
            <person name="Miskei M."/>
            <person name="Molnar A.P."/>
            <person name="Mule G."/>
            <person name="Ngan C.Y."/>
            <person name="Orejas M."/>
            <person name="Orosz E."/>
            <person name="Ouedraogo J.P."/>
            <person name="Overkamp K.M."/>
            <person name="Park H.-S."/>
            <person name="Perrone G."/>
            <person name="Piumi F."/>
            <person name="Punt P.J."/>
            <person name="Ram A.F."/>
            <person name="Ramon A."/>
            <person name="Rauscher S."/>
            <person name="Record E."/>
            <person name="Riano-Pachon D.M."/>
            <person name="Robert V."/>
            <person name="Roehrig J."/>
            <person name="Ruller R."/>
            <person name="Salamov A."/>
            <person name="Salih N.S."/>
            <person name="Samson R.A."/>
            <person name="Sandor E."/>
            <person name="Sanguinetti M."/>
            <person name="Schuetze T."/>
            <person name="Sepcic K."/>
            <person name="Shelest E."/>
            <person name="Sherlock G."/>
            <person name="Sophianopoulou V."/>
            <person name="Squina F.M."/>
            <person name="Sun H."/>
            <person name="Susca A."/>
            <person name="Todd R.B."/>
            <person name="Tsang A."/>
            <person name="Unkles S.E."/>
            <person name="van de Wiele N."/>
            <person name="van Rossen-Uffink D."/>
            <person name="Oliveira J.V."/>
            <person name="Vesth T.C."/>
            <person name="Visser J."/>
            <person name="Yu J.-H."/>
            <person name="Zhou M."/>
            <person name="Andersen M.R."/>
            <person name="Archer D.B."/>
            <person name="Baker S.E."/>
            <person name="Benoit I."/>
            <person name="Brakhage A.A."/>
            <person name="Braus G.H."/>
            <person name="Fischer R."/>
            <person name="Frisvad J.C."/>
            <person name="Goldman G.H."/>
            <person name="Houbraken J."/>
            <person name="Oakley B."/>
            <person name="Pocsi I."/>
            <person name="Scazzocchio C."/>
            <person name="Seiboth B."/>
            <person name="vanKuyk P.A."/>
            <person name="Wortman J."/>
            <person name="Dyer P.S."/>
            <person name="Grigoriev I.V."/>
        </authorList>
    </citation>
    <scope>NUCLEOTIDE SEQUENCE [LARGE SCALE GENOMIC DNA]</scope>
    <source>
        <strain evidence="20">CBS 101740 / IMI 381727 / IBT 21946</strain>
    </source>
</reference>
<dbReference type="RefSeq" id="XP_067477607.1">
    <property type="nucleotide sequence ID" value="XM_067625211.1"/>
</dbReference>
<dbReference type="PANTHER" id="PTHR13619">
    <property type="entry name" value="PHOSPHATIDATE CYTIDYLYLTRANSFERASE, MITOCHONDRIAL"/>
    <property type="match status" value="1"/>
</dbReference>
<dbReference type="AlphaFoldDB" id="A0A1L9UFC4"/>
<dbReference type="UniPathway" id="UPA00557">
    <property type="reaction ID" value="UER00614"/>
</dbReference>
<evidence type="ECO:0000256" key="18">
    <source>
        <dbReference type="ARBA" id="ARBA00029893"/>
    </source>
</evidence>
<dbReference type="OrthoDB" id="341477at2759"/>
<keyword evidence="14" id="KW-0496">Mitochondrion</keyword>
<comment type="pathway">
    <text evidence="4">Lipid metabolism.</text>
</comment>
<evidence type="ECO:0000313" key="20">
    <source>
        <dbReference type="Proteomes" id="UP000184499"/>
    </source>
</evidence>
<evidence type="ECO:0000256" key="13">
    <source>
        <dbReference type="ARBA" id="ARBA00023098"/>
    </source>
</evidence>
<evidence type="ECO:0000256" key="9">
    <source>
        <dbReference type="ARBA" id="ARBA00022679"/>
    </source>
</evidence>
<evidence type="ECO:0000256" key="12">
    <source>
        <dbReference type="ARBA" id="ARBA00022842"/>
    </source>
</evidence>
<keyword evidence="10" id="KW-0548">Nucleotidyltransferase</keyword>
<dbReference type="InterPro" id="IPR015222">
    <property type="entry name" value="Tam41"/>
</dbReference>
<comment type="similarity">
    <text evidence="5">Belongs to the TAM41 family.</text>
</comment>
<comment type="subcellular location">
    <subcellularLocation>
        <location evidence="2">Mitochondrion inner membrane</location>
        <topology evidence="2">Peripheral membrane protein</topology>
        <orientation evidence="2">Matrix side</orientation>
    </subcellularLocation>
</comment>
<evidence type="ECO:0000256" key="15">
    <source>
        <dbReference type="ARBA" id="ARBA00023136"/>
    </source>
</evidence>
<accession>A0A1L9UFC4</accession>
<evidence type="ECO:0000256" key="11">
    <source>
        <dbReference type="ARBA" id="ARBA00022792"/>
    </source>
</evidence>
<dbReference type="GO" id="GO:0004605">
    <property type="term" value="F:phosphatidate cytidylyltransferase activity"/>
    <property type="evidence" value="ECO:0007669"/>
    <property type="project" value="UniProtKB-EC"/>
</dbReference>
<keyword evidence="13" id="KW-0443">Lipid metabolism</keyword>
<evidence type="ECO:0000256" key="16">
    <source>
        <dbReference type="ARBA" id="ARBA00023209"/>
    </source>
</evidence>
<keyword evidence="15" id="KW-0472">Membrane</keyword>
<dbReference type="PANTHER" id="PTHR13619:SF0">
    <property type="entry name" value="PHOSPHATIDATE CYTIDYLYLTRANSFERASE, MITOCHONDRIAL"/>
    <property type="match status" value="1"/>
</dbReference>
<dbReference type="GeneID" id="93577699"/>
<proteinExistence type="inferred from homology"/>
<keyword evidence="16" id="KW-0594">Phospholipid biosynthesis</keyword>
<evidence type="ECO:0000256" key="6">
    <source>
        <dbReference type="ARBA" id="ARBA00012487"/>
    </source>
</evidence>
<dbReference type="STRING" id="767769.A0A1L9UFC4"/>
<dbReference type="EMBL" id="KV878686">
    <property type="protein sequence ID" value="OJJ70359.1"/>
    <property type="molecule type" value="Genomic_DNA"/>
</dbReference>
<keyword evidence="17" id="KW-1208">Phospholipid metabolism</keyword>
<evidence type="ECO:0000256" key="8">
    <source>
        <dbReference type="ARBA" id="ARBA00022516"/>
    </source>
</evidence>
<sequence>MRPQFSGTGIRAHTRHMISRRVTRSPFTTSTNHPLPQQETVEKELSYIVTKFPPVAHAFAYGSGVFPQSAKTSTGSSVHPNAPQAITQMQGGNQKMIDFIFGVSCAEEWHERNLQQNPHHYGALGSLGKRAVARVQELGAGVYFNPFVTVSGTLIKYGVVSMDTLCRDLTSWDTLYLAGRLQKPTRTVYGDPRVQEANQVNLSSAVNVALLLLPERFAEPDLYATIAGISYLGDPRMSVGGDDPRKVQNMIEHQLDDFRRLYSPYLSGIENVLSIGYQGKLQQCMDPMVRGHIVRNLPSAFRENLYSSYCKKYNTASDAQSCNSEELYKSPHYNIDIQIAGDTCLSQQIQQAIRKTVRWPSFAQSIKSAVTAGVARSWRYAREKRRKATLGTR</sequence>
<gene>
    <name evidence="19" type="ORF">ASPBRDRAFT_44514</name>
</gene>
<dbReference type="GO" id="GO:0032049">
    <property type="term" value="P:cardiolipin biosynthetic process"/>
    <property type="evidence" value="ECO:0007669"/>
    <property type="project" value="InterPro"/>
</dbReference>